<reference evidence="2 3" key="1">
    <citation type="journal article" date="2018" name="Nat. Ecol. Evol.">
        <title>Pezizomycetes genomes reveal the molecular basis of ectomycorrhizal truffle lifestyle.</title>
        <authorList>
            <person name="Murat C."/>
            <person name="Payen T."/>
            <person name="Noel B."/>
            <person name="Kuo A."/>
            <person name="Morin E."/>
            <person name="Chen J."/>
            <person name="Kohler A."/>
            <person name="Krizsan K."/>
            <person name="Balestrini R."/>
            <person name="Da Silva C."/>
            <person name="Montanini B."/>
            <person name="Hainaut M."/>
            <person name="Levati E."/>
            <person name="Barry K.W."/>
            <person name="Belfiori B."/>
            <person name="Cichocki N."/>
            <person name="Clum A."/>
            <person name="Dockter R.B."/>
            <person name="Fauchery L."/>
            <person name="Guy J."/>
            <person name="Iotti M."/>
            <person name="Le Tacon F."/>
            <person name="Lindquist E.A."/>
            <person name="Lipzen A."/>
            <person name="Malagnac F."/>
            <person name="Mello A."/>
            <person name="Molinier V."/>
            <person name="Miyauchi S."/>
            <person name="Poulain J."/>
            <person name="Riccioni C."/>
            <person name="Rubini A."/>
            <person name="Sitrit Y."/>
            <person name="Splivallo R."/>
            <person name="Traeger S."/>
            <person name="Wang M."/>
            <person name="Zifcakova L."/>
            <person name="Wipf D."/>
            <person name="Zambonelli A."/>
            <person name="Paolocci F."/>
            <person name="Nowrousian M."/>
            <person name="Ottonello S."/>
            <person name="Baldrian P."/>
            <person name="Spatafora J.W."/>
            <person name="Henrissat B."/>
            <person name="Nagy L.G."/>
            <person name="Aury J.M."/>
            <person name="Wincker P."/>
            <person name="Grigoriev I.V."/>
            <person name="Bonfante P."/>
            <person name="Martin F.M."/>
        </authorList>
    </citation>
    <scope>NUCLEOTIDE SEQUENCE [LARGE SCALE GENOMIC DNA]</scope>
    <source>
        <strain evidence="2 3">120613-1</strain>
    </source>
</reference>
<keyword evidence="1" id="KW-1133">Transmembrane helix</keyword>
<protein>
    <submittedName>
        <fullName evidence="2">Uncharacterized protein</fullName>
    </submittedName>
</protein>
<proteinExistence type="predicted"/>
<sequence>MIVFDTQLRPLILMVKKFPKRFVNKIFYFLKGVTYWIYILTIRYDGILVLIPPPTYDIHTQALFNH</sequence>
<dbReference type="Proteomes" id="UP000276215">
    <property type="component" value="Unassembled WGS sequence"/>
</dbReference>
<gene>
    <name evidence="2" type="ORF">L873DRAFT_1802612</name>
</gene>
<accession>A0A3N4JV11</accession>
<feature type="transmembrane region" description="Helical" evidence="1">
    <location>
        <begin position="26"/>
        <end position="44"/>
    </location>
</feature>
<keyword evidence="1" id="KW-0812">Transmembrane</keyword>
<evidence type="ECO:0000313" key="3">
    <source>
        <dbReference type="Proteomes" id="UP000276215"/>
    </source>
</evidence>
<keyword evidence="1" id="KW-0472">Membrane</keyword>
<dbReference type="AlphaFoldDB" id="A0A3N4JV11"/>
<evidence type="ECO:0000256" key="1">
    <source>
        <dbReference type="SAM" id="Phobius"/>
    </source>
</evidence>
<name>A0A3N4JV11_9PEZI</name>
<evidence type="ECO:0000313" key="2">
    <source>
        <dbReference type="EMBL" id="RPB02160.1"/>
    </source>
</evidence>
<organism evidence="2 3">
    <name type="scientific">Choiromyces venosus 120613-1</name>
    <dbReference type="NCBI Taxonomy" id="1336337"/>
    <lineage>
        <taxon>Eukaryota</taxon>
        <taxon>Fungi</taxon>
        <taxon>Dikarya</taxon>
        <taxon>Ascomycota</taxon>
        <taxon>Pezizomycotina</taxon>
        <taxon>Pezizomycetes</taxon>
        <taxon>Pezizales</taxon>
        <taxon>Tuberaceae</taxon>
        <taxon>Choiromyces</taxon>
    </lineage>
</organism>
<keyword evidence="3" id="KW-1185">Reference proteome</keyword>
<dbReference type="EMBL" id="ML120369">
    <property type="protein sequence ID" value="RPB02160.1"/>
    <property type="molecule type" value="Genomic_DNA"/>
</dbReference>